<evidence type="ECO:0000313" key="2">
    <source>
        <dbReference type="EMBL" id="GJT29731.1"/>
    </source>
</evidence>
<reference evidence="2" key="2">
    <citation type="submission" date="2022-01" db="EMBL/GenBank/DDBJ databases">
        <authorList>
            <person name="Yamashiro T."/>
            <person name="Shiraishi A."/>
            <person name="Satake H."/>
            <person name="Nakayama K."/>
        </authorList>
    </citation>
    <scope>NUCLEOTIDE SEQUENCE</scope>
</reference>
<dbReference type="Proteomes" id="UP001151760">
    <property type="component" value="Unassembled WGS sequence"/>
</dbReference>
<protein>
    <submittedName>
        <fullName evidence="2">Acyl-CoA N-acyltransferase</fullName>
    </submittedName>
</protein>
<dbReference type="CDD" id="cd04301">
    <property type="entry name" value="NAT_SF"/>
    <property type="match status" value="1"/>
</dbReference>
<evidence type="ECO:0000259" key="1">
    <source>
        <dbReference type="PROSITE" id="PS51186"/>
    </source>
</evidence>
<dbReference type="InterPro" id="IPR000182">
    <property type="entry name" value="GNAT_dom"/>
</dbReference>
<comment type="caution">
    <text evidence="2">The sequence shown here is derived from an EMBL/GenBank/DDBJ whole genome shotgun (WGS) entry which is preliminary data.</text>
</comment>
<dbReference type="PROSITE" id="PS51186">
    <property type="entry name" value="GNAT"/>
    <property type="match status" value="1"/>
</dbReference>
<reference evidence="2" key="1">
    <citation type="journal article" date="2022" name="Int. J. Mol. Sci.">
        <title>Draft Genome of Tanacetum Coccineum: Genomic Comparison of Closely Related Tanacetum-Family Plants.</title>
        <authorList>
            <person name="Yamashiro T."/>
            <person name="Shiraishi A."/>
            <person name="Nakayama K."/>
            <person name="Satake H."/>
        </authorList>
    </citation>
    <scope>NUCLEOTIDE SEQUENCE</scope>
</reference>
<organism evidence="2 3">
    <name type="scientific">Tanacetum coccineum</name>
    <dbReference type="NCBI Taxonomy" id="301880"/>
    <lineage>
        <taxon>Eukaryota</taxon>
        <taxon>Viridiplantae</taxon>
        <taxon>Streptophyta</taxon>
        <taxon>Embryophyta</taxon>
        <taxon>Tracheophyta</taxon>
        <taxon>Spermatophyta</taxon>
        <taxon>Magnoliopsida</taxon>
        <taxon>eudicotyledons</taxon>
        <taxon>Gunneridae</taxon>
        <taxon>Pentapetalae</taxon>
        <taxon>asterids</taxon>
        <taxon>campanulids</taxon>
        <taxon>Asterales</taxon>
        <taxon>Asteraceae</taxon>
        <taxon>Asteroideae</taxon>
        <taxon>Anthemideae</taxon>
        <taxon>Anthemidinae</taxon>
        <taxon>Tanacetum</taxon>
    </lineage>
</organism>
<dbReference type="Pfam" id="PF00583">
    <property type="entry name" value="Acetyltransf_1"/>
    <property type="match status" value="1"/>
</dbReference>
<dbReference type="EMBL" id="BQNB010014567">
    <property type="protein sequence ID" value="GJT29731.1"/>
    <property type="molecule type" value="Genomic_DNA"/>
</dbReference>
<dbReference type="PANTHER" id="PTHR47426:SF3">
    <property type="entry name" value="GCN5-RELATED N-ACETYLTRANSFERASE 6, CHLOROPLASTIC"/>
    <property type="match status" value="1"/>
</dbReference>
<dbReference type="SUPFAM" id="SSF55729">
    <property type="entry name" value="Acyl-CoA N-acyltransferases (Nat)"/>
    <property type="match status" value="1"/>
</dbReference>
<evidence type="ECO:0000313" key="3">
    <source>
        <dbReference type="Proteomes" id="UP001151760"/>
    </source>
</evidence>
<gene>
    <name evidence="2" type="ORF">Tco_0910006</name>
</gene>
<keyword evidence="3" id="KW-1185">Reference proteome</keyword>
<accession>A0ABQ5CV17</accession>
<name>A0ABQ5CV17_9ASTR</name>
<feature type="domain" description="N-acetyltransferase" evidence="1">
    <location>
        <begin position="203"/>
        <end position="286"/>
    </location>
</feature>
<sequence>MTTIGIHRPGFIKAPSCYGARNHQRNFSPCMITMTMNSGSSQEIIKKPELSIQNHKNSQLTSQTHLQFDRLQQVEADQAKKYEFGQFIAREAVLDEEYWTAAWLRAETHWEDRRNDRFADSFRRKFTEQEFNALKRQSGNKIGQKSSCIVTVKKEHGGERHTVLKSVVGTLDVSIRPFLHGETFPGEICKAPIFYTGETKKDPKNRYGYIANLCVAKSARRQGIARNMLHFAIESAISDGVEQVYVHVHRNNIAAQELYEKIGFKVVDLASPQLSKDKMYLLCYIA</sequence>
<dbReference type="Gene3D" id="3.40.630.30">
    <property type="match status" value="1"/>
</dbReference>
<dbReference type="InterPro" id="IPR016181">
    <property type="entry name" value="Acyl_CoA_acyltransferase"/>
</dbReference>
<proteinExistence type="predicted"/>
<dbReference type="PANTHER" id="PTHR47426">
    <property type="entry name" value="ACYL-COA N-ACYLTRANSFERASES (NAT) SUPERFAMILY PROTEIN"/>
    <property type="match status" value="1"/>
</dbReference>